<dbReference type="AlphaFoldDB" id="A0A498HY39"/>
<sequence length="63" mass="7118">MAEAAVIRQRLEMCIQRGFLESGEAVEVETDLKGLIQMLNKEVQADVSMEICLVDIWAMMPSF</sequence>
<dbReference type="EMBL" id="RDQH01000341">
    <property type="protein sequence ID" value="RXH75740.1"/>
    <property type="molecule type" value="Genomic_DNA"/>
</dbReference>
<accession>A0A498HY39</accession>
<organism evidence="1 2">
    <name type="scientific">Malus domestica</name>
    <name type="common">Apple</name>
    <name type="synonym">Pyrus malus</name>
    <dbReference type="NCBI Taxonomy" id="3750"/>
    <lineage>
        <taxon>Eukaryota</taxon>
        <taxon>Viridiplantae</taxon>
        <taxon>Streptophyta</taxon>
        <taxon>Embryophyta</taxon>
        <taxon>Tracheophyta</taxon>
        <taxon>Spermatophyta</taxon>
        <taxon>Magnoliopsida</taxon>
        <taxon>eudicotyledons</taxon>
        <taxon>Gunneridae</taxon>
        <taxon>Pentapetalae</taxon>
        <taxon>rosids</taxon>
        <taxon>fabids</taxon>
        <taxon>Rosales</taxon>
        <taxon>Rosaceae</taxon>
        <taxon>Amygdaloideae</taxon>
        <taxon>Maleae</taxon>
        <taxon>Malus</taxon>
    </lineage>
</organism>
<evidence type="ECO:0000313" key="1">
    <source>
        <dbReference type="EMBL" id="RXH75740.1"/>
    </source>
</evidence>
<protein>
    <submittedName>
        <fullName evidence="1">Uncharacterized protein</fullName>
    </submittedName>
</protein>
<comment type="caution">
    <text evidence="1">The sequence shown here is derived from an EMBL/GenBank/DDBJ whole genome shotgun (WGS) entry which is preliminary data.</text>
</comment>
<name>A0A498HY39_MALDO</name>
<proteinExistence type="predicted"/>
<gene>
    <name evidence="1" type="ORF">DVH24_039439</name>
</gene>
<reference evidence="1 2" key="1">
    <citation type="submission" date="2018-10" db="EMBL/GenBank/DDBJ databases">
        <title>A high-quality apple genome assembly.</title>
        <authorList>
            <person name="Hu J."/>
        </authorList>
    </citation>
    <scope>NUCLEOTIDE SEQUENCE [LARGE SCALE GENOMIC DNA]</scope>
    <source>
        <strain evidence="2">cv. HFTH1</strain>
        <tissue evidence="1">Young leaf</tissue>
    </source>
</reference>
<evidence type="ECO:0000313" key="2">
    <source>
        <dbReference type="Proteomes" id="UP000290289"/>
    </source>
</evidence>
<dbReference type="Proteomes" id="UP000290289">
    <property type="component" value="Chromosome 15"/>
</dbReference>
<keyword evidence="2" id="KW-1185">Reference proteome</keyword>